<evidence type="ECO:0000313" key="2">
    <source>
        <dbReference type="EMBL" id="AOW03586.1"/>
    </source>
</evidence>
<organism evidence="2 3">
    <name type="scientific">Yarrowia lipolytica</name>
    <name type="common">Candida lipolytica</name>
    <dbReference type="NCBI Taxonomy" id="4952"/>
    <lineage>
        <taxon>Eukaryota</taxon>
        <taxon>Fungi</taxon>
        <taxon>Dikarya</taxon>
        <taxon>Ascomycota</taxon>
        <taxon>Saccharomycotina</taxon>
        <taxon>Dipodascomycetes</taxon>
        <taxon>Dipodascales</taxon>
        <taxon>Dipodascales incertae sedis</taxon>
        <taxon>Yarrowia</taxon>
    </lineage>
</organism>
<dbReference type="Proteomes" id="UP000182444">
    <property type="component" value="Chromosome 1D"/>
</dbReference>
<protein>
    <submittedName>
        <fullName evidence="2">Uncharacterized protein</fullName>
    </submittedName>
</protein>
<reference evidence="2 3" key="1">
    <citation type="journal article" date="2016" name="PLoS ONE">
        <title>Sequence Assembly of Yarrowia lipolytica Strain W29/CLIB89 Shows Transposable Element Diversity.</title>
        <authorList>
            <person name="Magnan C."/>
            <person name="Yu J."/>
            <person name="Chang I."/>
            <person name="Jahn E."/>
            <person name="Kanomata Y."/>
            <person name="Wu J."/>
            <person name="Zeller M."/>
            <person name="Oakes M."/>
            <person name="Baldi P."/>
            <person name="Sandmeyer S."/>
        </authorList>
    </citation>
    <scope>NUCLEOTIDE SEQUENCE [LARGE SCALE GENOMIC DNA]</scope>
    <source>
        <strain evidence="3">CLIB89(W29)</strain>
    </source>
</reference>
<gene>
    <name evidence="2" type="ORF">YALI1_D06026g</name>
</gene>
<dbReference type="VEuPathDB" id="FungiDB:YALI1_D06026g"/>
<dbReference type="AlphaFoldDB" id="A0A1D8ND80"/>
<dbReference type="EMBL" id="CP017556">
    <property type="protein sequence ID" value="AOW03586.1"/>
    <property type="molecule type" value="Genomic_DNA"/>
</dbReference>
<keyword evidence="1" id="KW-1133">Transmembrane helix</keyword>
<feature type="transmembrane region" description="Helical" evidence="1">
    <location>
        <begin position="137"/>
        <end position="157"/>
    </location>
</feature>
<dbReference type="GeneID" id="94583223"/>
<sequence>MNTLIRSTLVHLRTFTATKAGQKAYVQVHTTSQKAFISGLMGSASVSQTQDHLYLSLETFECSLILSLTYNTVHNCIVVEFPDYSNTNPSFEREKENQTYSTYSVQAVAIILRAHTATRHVSGAPSCGLKLLGLRPFVFLCLCVTLRILHFYLYVVGNVRCSADMPRYILCMMALTNGRALG</sequence>
<proteinExistence type="predicted"/>
<keyword evidence="1" id="KW-0812">Transmembrane</keyword>
<name>A0A1D8ND80_YARLL</name>
<evidence type="ECO:0000313" key="3">
    <source>
        <dbReference type="Proteomes" id="UP000182444"/>
    </source>
</evidence>
<dbReference type="RefSeq" id="XP_068138709.1">
    <property type="nucleotide sequence ID" value="XM_068282608.1"/>
</dbReference>
<keyword evidence="1" id="KW-0472">Membrane</keyword>
<accession>A0A1D8ND80</accession>
<evidence type="ECO:0000256" key="1">
    <source>
        <dbReference type="SAM" id="Phobius"/>
    </source>
</evidence>